<dbReference type="GO" id="GO:0016279">
    <property type="term" value="F:protein-lysine N-methyltransferase activity"/>
    <property type="evidence" value="ECO:0007669"/>
    <property type="project" value="TreeGrafter"/>
</dbReference>
<dbReference type="InterPro" id="IPR001214">
    <property type="entry name" value="SET_dom"/>
</dbReference>
<evidence type="ECO:0000313" key="2">
    <source>
        <dbReference type="EMBL" id="PWU84326.1"/>
    </source>
</evidence>
<gene>
    <name evidence="2" type="ORF">C4B63_235g6</name>
</gene>
<dbReference type="PROSITE" id="PS50280">
    <property type="entry name" value="SET"/>
    <property type="match status" value="1"/>
</dbReference>
<dbReference type="AlphaFoldDB" id="A0A2V2UM68"/>
<dbReference type="VEuPathDB" id="TriTrypDB:Tc_MARK_5563"/>
<dbReference type="VEuPathDB" id="TriTrypDB:C4B63_235g6"/>
<evidence type="ECO:0000313" key="3">
    <source>
        <dbReference type="Proteomes" id="UP000246121"/>
    </source>
</evidence>
<protein>
    <recommendedName>
        <fullName evidence="1">SET domain-containing protein</fullName>
    </recommendedName>
</protein>
<sequence>MQCSRPALSIAAWSGGLVGFSDAVAQAVQRKKKAGRGGGGNVTPVRCMLATRAICRGEKLCVVPESHILHGENAARLLQRAAAERLLSDYATTQRCLANVAGDTSIISTRDALLILFAVHVLRQGRMKHPLTPWSACLPPRVPPMGVLLQQSHQHHAGTASFEPLQRRLRMGEQTIALHPGEDDTKKASTELILQAAEQYGIGCVGKPQMEVIPSQTLMTSFYRGTRHPLTRRQHEAYAAQRRHVLSAETQQLLQLEESLHRIVIEPLLPCLLSESSECRNNDTGDGTLLPEECDSEKKMAMIEQLRWSHFMLRSRAVNLQLQRHYQPQIALVPFLDMLNHSVRDANVAYQYRSGVGVVVVASRPIKATEELTINYGDYRQRGCLFSYAQEHKTGGEEISAAMRRIESRQMREWDDSPNDDNADNLVEAPFGHGMQQQQHASDVDSNEEARTEATWLWRFGFSRTDDEKAYIASRLWSKGLRRRIAQLTDVRRKGRPGEFVIGVPEGLQQLREQRERLERERFGGAAVFPPQNV</sequence>
<dbReference type="VEuPathDB" id="TriTrypDB:TcBrA4_0022770"/>
<dbReference type="VEuPathDB" id="TriTrypDB:TcCLB.510357.90"/>
<dbReference type="VEuPathDB" id="TriTrypDB:TcCL_ESM05572"/>
<dbReference type="CDD" id="cd10527">
    <property type="entry name" value="SET_LSMT"/>
    <property type="match status" value="1"/>
</dbReference>
<evidence type="ECO:0000259" key="1">
    <source>
        <dbReference type="PROSITE" id="PS50280"/>
    </source>
</evidence>
<comment type="caution">
    <text evidence="2">The sequence shown here is derived from an EMBL/GenBank/DDBJ whole genome shotgun (WGS) entry which is preliminary data.</text>
</comment>
<dbReference type="InterPro" id="IPR050600">
    <property type="entry name" value="SETD3_SETD6_MTase"/>
</dbReference>
<organism evidence="2 3">
    <name type="scientific">Trypanosoma cruzi</name>
    <dbReference type="NCBI Taxonomy" id="5693"/>
    <lineage>
        <taxon>Eukaryota</taxon>
        <taxon>Discoba</taxon>
        <taxon>Euglenozoa</taxon>
        <taxon>Kinetoplastea</taxon>
        <taxon>Metakinetoplastina</taxon>
        <taxon>Trypanosomatida</taxon>
        <taxon>Trypanosomatidae</taxon>
        <taxon>Trypanosoma</taxon>
        <taxon>Schizotrypanum</taxon>
    </lineage>
</organism>
<dbReference type="Gene3D" id="3.90.1410.10">
    <property type="entry name" value="set domain protein methyltransferase, domain 1"/>
    <property type="match status" value="1"/>
</dbReference>
<dbReference type="VEuPathDB" id="TriTrypDB:BCY84_06773"/>
<dbReference type="PANTHER" id="PTHR13271">
    <property type="entry name" value="UNCHARACTERIZED PUTATIVE METHYLTRANSFERASE"/>
    <property type="match status" value="1"/>
</dbReference>
<dbReference type="VEuPathDB" id="TriTrypDB:TcG_05184"/>
<dbReference type="EMBL" id="PRFA01000235">
    <property type="protein sequence ID" value="PWU84326.1"/>
    <property type="molecule type" value="Genomic_DNA"/>
</dbReference>
<feature type="domain" description="SET" evidence="1">
    <location>
        <begin position="26"/>
        <end position="377"/>
    </location>
</feature>
<proteinExistence type="predicted"/>
<dbReference type="VEuPathDB" id="TriTrypDB:TCSYLVIO_006804"/>
<dbReference type="VEuPathDB" id="TriTrypDB:TcCLB.506753.190"/>
<name>A0A2V2UM68_TRYCR</name>
<dbReference type="VEuPathDB" id="TriTrypDB:ECC02_009184"/>
<dbReference type="VEuPathDB" id="TriTrypDB:TCDM_05721"/>
<reference evidence="2 3" key="1">
    <citation type="journal article" date="2018" name="Microb. Genom.">
        <title>Expanding an expanded genome: long-read sequencing of Trypanosoma cruzi.</title>
        <authorList>
            <person name="Berna L."/>
            <person name="Rodriguez M."/>
            <person name="Chiribao M.L."/>
            <person name="Parodi-Talice A."/>
            <person name="Pita S."/>
            <person name="Rijo G."/>
            <person name="Alvarez-Valin F."/>
            <person name="Robello C."/>
        </authorList>
    </citation>
    <scope>NUCLEOTIDE SEQUENCE [LARGE SCALE GENOMIC DNA]</scope>
    <source>
        <strain evidence="2 3">Dm28c</strain>
    </source>
</reference>
<dbReference type="VEuPathDB" id="TriTrypDB:TcYC6_0040530"/>
<dbReference type="SUPFAM" id="SSF82199">
    <property type="entry name" value="SET domain"/>
    <property type="match status" value="1"/>
</dbReference>
<accession>A0A2V2UM68</accession>
<dbReference type="Proteomes" id="UP000246121">
    <property type="component" value="Unassembled WGS sequence"/>
</dbReference>
<dbReference type="Pfam" id="PF00856">
    <property type="entry name" value="SET"/>
    <property type="match status" value="1"/>
</dbReference>
<dbReference type="PANTHER" id="PTHR13271:SF151">
    <property type="entry name" value="SET DOMAIN-CONTAINING PROTEIN 4"/>
    <property type="match status" value="1"/>
</dbReference>
<dbReference type="VEuPathDB" id="TriTrypDB:C3747_161g28"/>
<dbReference type="VEuPathDB" id="TriTrypDB:TcG_05185"/>
<dbReference type="InterPro" id="IPR046341">
    <property type="entry name" value="SET_dom_sf"/>
</dbReference>